<dbReference type="EMBL" id="NHOQ01001433">
    <property type="protein sequence ID" value="PWA24395.1"/>
    <property type="molecule type" value="Genomic_DNA"/>
</dbReference>
<feature type="region of interest" description="Disordered" evidence="1">
    <location>
        <begin position="42"/>
        <end position="86"/>
    </location>
</feature>
<reference evidence="3 4" key="1">
    <citation type="journal article" date="2018" name="G3 (Bethesda)">
        <title>A High-Quality Reference Genome for the Invasive Mosquitofish Gambusia affinis Using a Chicago Library.</title>
        <authorList>
            <person name="Hoffberg S.L."/>
            <person name="Troendle N.J."/>
            <person name="Glenn T.C."/>
            <person name="Mahmud O."/>
            <person name="Louha S."/>
            <person name="Chalopin D."/>
            <person name="Bennetzen J.L."/>
            <person name="Mauricio R."/>
        </authorList>
    </citation>
    <scope>NUCLEOTIDE SEQUENCE [LARGE SCALE GENOMIC DNA]</scope>
    <source>
        <strain evidence="3">NE01/NJP1002.9</strain>
        <tissue evidence="3">Muscle</tissue>
    </source>
</reference>
<evidence type="ECO:0000313" key="4">
    <source>
        <dbReference type="Proteomes" id="UP000250572"/>
    </source>
</evidence>
<dbReference type="Pfam" id="PF23228">
    <property type="entry name" value="zf_PCFS4"/>
    <property type="match status" value="1"/>
</dbReference>
<evidence type="ECO:0000256" key="1">
    <source>
        <dbReference type="SAM" id="MobiDB-lite"/>
    </source>
</evidence>
<protein>
    <recommendedName>
        <fullName evidence="2">PCFS4-like zinc finger domain-containing protein</fullName>
    </recommendedName>
</protein>
<dbReference type="GO" id="GO:0006369">
    <property type="term" value="P:termination of RNA polymerase II transcription"/>
    <property type="evidence" value="ECO:0007669"/>
    <property type="project" value="InterPro"/>
</dbReference>
<feature type="compositionally biased region" description="Low complexity" evidence="1">
    <location>
        <begin position="43"/>
        <end position="66"/>
    </location>
</feature>
<dbReference type="GO" id="GO:0003729">
    <property type="term" value="F:mRNA binding"/>
    <property type="evidence" value="ECO:0007669"/>
    <property type="project" value="InterPro"/>
</dbReference>
<dbReference type="PANTHER" id="PTHR15921:SF3">
    <property type="entry name" value="PRE-MRNA CLEAVAGE COMPLEX 2 PROTEIN PCF11"/>
    <property type="match status" value="1"/>
</dbReference>
<evidence type="ECO:0000313" key="3">
    <source>
        <dbReference type="EMBL" id="PWA24395.1"/>
    </source>
</evidence>
<proteinExistence type="predicted"/>
<dbReference type="AlphaFoldDB" id="A0A315VPW3"/>
<name>A0A315VPW3_GAMAF</name>
<feature type="domain" description="PCFS4-like zinc finger" evidence="2">
    <location>
        <begin position="233"/>
        <end position="265"/>
    </location>
</feature>
<gene>
    <name evidence="3" type="ORF">CCH79_00011861</name>
</gene>
<organism evidence="3 4">
    <name type="scientific">Gambusia affinis</name>
    <name type="common">Western mosquitofish</name>
    <name type="synonym">Heterandria affinis</name>
    <dbReference type="NCBI Taxonomy" id="33528"/>
    <lineage>
        <taxon>Eukaryota</taxon>
        <taxon>Metazoa</taxon>
        <taxon>Chordata</taxon>
        <taxon>Craniata</taxon>
        <taxon>Vertebrata</taxon>
        <taxon>Euteleostomi</taxon>
        <taxon>Actinopterygii</taxon>
        <taxon>Neopterygii</taxon>
        <taxon>Teleostei</taxon>
        <taxon>Neoteleostei</taxon>
        <taxon>Acanthomorphata</taxon>
        <taxon>Ovalentaria</taxon>
        <taxon>Atherinomorphae</taxon>
        <taxon>Cyprinodontiformes</taxon>
        <taxon>Poeciliidae</taxon>
        <taxon>Poeciliinae</taxon>
        <taxon>Gambusia</taxon>
    </lineage>
</organism>
<dbReference type="GO" id="GO:0005737">
    <property type="term" value="C:cytoplasm"/>
    <property type="evidence" value="ECO:0007669"/>
    <property type="project" value="TreeGrafter"/>
</dbReference>
<evidence type="ECO:0000259" key="2">
    <source>
        <dbReference type="Pfam" id="PF23228"/>
    </source>
</evidence>
<feature type="compositionally biased region" description="Acidic residues" evidence="1">
    <location>
        <begin position="67"/>
        <end position="84"/>
    </location>
</feature>
<dbReference type="InterPro" id="IPR045154">
    <property type="entry name" value="PCF11-like"/>
</dbReference>
<dbReference type="GO" id="GO:0031124">
    <property type="term" value="P:mRNA 3'-end processing"/>
    <property type="evidence" value="ECO:0007669"/>
    <property type="project" value="InterPro"/>
</dbReference>
<comment type="caution">
    <text evidence="3">The sequence shown here is derived from an EMBL/GenBank/DDBJ whole genome shotgun (WGS) entry which is preliminary data.</text>
</comment>
<dbReference type="InterPro" id="IPR057242">
    <property type="entry name" value="PCFS4-like"/>
</dbReference>
<dbReference type="Proteomes" id="UP000250572">
    <property type="component" value="Unassembled WGS sequence"/>
</dbReference>
<dbReference type="GO" id="GO:0005849">
    <property type="term" value="C:mRNA cleavage factor complex"/>
    <property type="evidence" value="ECO:0007669"/>
    <property type="project" value="TreeGrafter"/>
</dbReference>
<dbReference type="PANTHER" id="PTHR15921">
    <property type="entry name" value="PRE-MRNA CLEAVAGE COMPLEX II"/>
    <property type="match status" value="1"/>
</dbReference>
<accession>A0A315VPW3</accession>
<sequence length="376" mass="41155">MSGLTDVVSAAAQVAPAENHFGQLDVNDLLSKLIFNGIIKPPSQAESSQTASEASSTATAPTTAGAVEEEEEEEPEVEEDEDLPDLTAFSIDSMKQRYESVVTKLYSGNQCCLCSMRFTAAQTDLSDPPVPLLQDWIEFEEIADLEERAKSQFFEKENEEEVQKNQAAAKEKEFQSVRATKDQVGEVSLSGLGTRDTILLLLLGLGQGCGWVLVQNQKVCGVELVLMIRSSLQSCEICQEPFETYWVEEEEDWFLKNAVRVDDKNFHPACFEDYKNVSPVRLSLALALPHPLHHALSLSLALQTSSYLDATPSPSRLLAEHPLGAFVKTEEEEGETSCQVTSCQVKQEVEADVTVSGQEEPGSEAPADSAQSEDTA</sequence>
<keyword evidence="4" id="KW-1185">Reference proteome</keyword>
<dbReference type="GO" id="GO:0000993">
    <property type="term" value="F:RNA polymerase II complex binding"/>
    <property type="evidence" value="ECO:0007669"/>
    <property type="project" value="InterPro"/>
</dbReference>
<feature type="region of interest" description="Disordered" evidence="1">
    <location>
        <begin position="350"/>
        <end position="376"/>
    </location>
</feature>